<accession>A0AAE3QW11</accession>
<name>A0AAE3QW11_9BACT</name>
<dbReference type="InterPro" id="IPR051918">
    <property type="entry name" value="STPP_CPPED1"/>
</dbReference>
<feature type="domain" description="Calcineurin-like phosphoesterase C-terminal" evidence="1">
    <location>
        <begin position="353"/>
        <end position="500"/>
    </location>
</feature>
<dbReference type="AlphaFoldDB" id="A0AAE3QW11"/>
<protein>
    <submittedName>
        <fullName evidence="3">Calcineurin-like phosphoesterase family protein</fullName>
    </submittedName>
</protein>
<dbReference type="InterPro" id="IPR029052">
    <property type="entry name" value="Metallo-depent_PP-like"/>
</dbReference>
<dbReference type="Pfam" id="PF16371">
    <property type="entry name" value="MetallophosN"/>
    <property type="match status" value="1"/>
</dbReference>
<reference evidence="3" key="1">
    <citation type="submission" date="2023-05" db="EMBL/GenBank/DDBJ databases">
        <authorList>
            <person name="Zhang X."/>
        </authorList>
    </citation>
    <scope>NUCLEOTIDE SEQUENCE</scope>
    <source>
        <strain evidence="3">YF14B1</strain>
    </source>
</reference>
<sequence>MLTKRRSFLKSIGLGGLGLSYVHTLEARSPQLPAGIPTTDVSVVRIKGKVQAEGKGMAGVAVTDGINITTTDAKGNYELLSNASAEFVYISTPRGYEFANQNGVVRFYQPVKVVNGAFQAIFTLTKLTQDDTRHNFIVWADPQMISKEDAELFLQQSVPDTRKLLDSYKQKNNGQLPPFHGVGCGDLVWDRFELFEDYQKGVTATGIPFFQVIGNHDMDLTARTDEHSAKTFKSTFGPTYYSFNRGEIHYVVLDDVFFIGTAKKYIGYLTERQLAWLEQDLALVKAGTTVVVFMHIPANTGDQRRNKAKEEPIGGVVANRKELYRLLQPYKAHIMSGHTHFNEKIVTGDNLVEHVHGTVCGAWWTGPVCFDGTPNGYGVYEVNGSTIEWYYKSVGHEKDHQMRLYPIGASKEKPDHVVVNVWNWDPAWKVEWLEDGKPMGPMTQETAFDPLSVELHEGTAKPAKHKWVEPQLTDHLFFAKPSVAASKIKVQVTDRFKNTYTQEMDVKRS</sequence>
<dbReference type="InterPro" id="IPR032285">
    <property type="entry name" value="Metallophos_N"/>
</dbReference>
<gene>
    <name evidence="3" type="ORF">QNI16_28740</name>
</gene>
<comment type="caution">
    <text evidence="3">The sequence shown here is derived from an EMBL/GenBank/DDBJ whole genome shotgun (WGS) entry which is preliminary data.</text>
</comment>
<dbReference type="Proteomes" id="UP001241110">
    <property type="component" value="Unassembled WGS sequence"/>
</dbReference>
<proteinExistence type="predicted"/>
<dbReference type="Pfam" id="PF16370">
    <property type="entry name" value="MetallophosC"/>
    <property type="match status" value="1"/>
</dbReference>
<evidence type="ECO:0000259" key="1">
    <source>
        <dbReference type="Pfam" id="PF16370"/>
    </source>
</evidence>
<organism evidence="3 4">
    <name type="scientific">Xanthocytophaga flava</name>
    <dbReference type="NCBI Taxonomy" id="3048013"/>
    <lineage>
        <taxon>Bacteria</taxon>
        <taxon>Pseudomonadati</taxon>
        <taxon>Bacteroidota</taxon>
        <taxon>Cytophagia</taxon>
        <taxon>Cytophagales</taxon>
        <taxon>Rhodocytophagaceae</taxon>
        <taxon>Xanthocytophaga</taxon>
    </lineage>
</organism>
<dbReference type="PANTHER" id="PTHR43143">
    <property type="entry name" value="METALLOPHOSPHOESTERASE, CALCINEURIN SUPERFAMILY"/>
    <property type="match status" value="1"/>
</dbReference>
<evidence type="ECO:0000313" key="4">
    <source>
        <dbReference type="Proteomes" id="UP001241110"/>
    </source>
</evidence>
<dbReference type="Gene3D" id="3.60.21.10">
    <property type="match status" value="1"/>
</dbReference>
<dbReference type="SUPFAM" id="SSF56300">
    <property type="entry name" value="Metallo-dependent phosphatases"/>
    <property type="match status" value="1"/>
</dbReference>
<evidence type="ECO:0000259" key="2">
    <source>
        <dbReference type="Pfam" id="PF16371"/>
    </source>
</evidence>
<evidence type="ECO:0000313" key="3">
    <source>
        <dbReference type="EMBL" id="MDJ1484520.1"/>
    </source>
</evidence>
<dbReference type="EMBL" id="JASJOS010000015">
    <property type="protein sequence ID" value="MDJ1484520.1"/>
    <property type="molecule type" value="Genomic_DNA"/>
</dbReference>
<dbReference type="InterPro" id="IPR032288">
    <property type="entry name" value="Metallophos_C"/>
</dbReference>
<dbReference type="RefSeq" id="WP_313985941.1">
    <property type="nucleotide sequence ID" value="NZ_JASJOS010000015.1"/>
</dbReference>
<feature type="domain" description="Calcineurin-like phosphoesterase N-terminal" evidence="2">
    <location>
        <begin position="48"/>
        <end position="123"/>
    </location>
</feature>
<dbReference type="PANTHER" id="PTHR43143:SF1">
    <property type="entry name" value="SERINE_THREONINE-PROTEIN PHOSPHATASE CPPED1"/>
    <property type="match status" value="1"/>
</dbReference>